<dbReference type="InterPro" id="IPR001005">
    <property type="entry name" value="SANT/Myb"/>
</dbReference>
<feature type="region of interest" description="Disordered" evidence="17">
    <location>
        <begin position="691"/>
        <end position="755"/>
    </location>
</feature>
<dbReference type="GO" id="GO:0005634">
    <property type="term" value="C:nucleus"/>
    <property type="evidence" value="ECO:0007669"/>
    <property type="project" value="UniProtKB-SubCell"/>
</dbReference>
<dbReference type="RefSeq" id="XP_040528867.1">
    <property type="nucleotide sequence ID" value="XM_040672933.2"/>
</dbReference>
<feature type="region of interest" description="Disordered" evidence="17">
    <location>
        <begin position="42"/>
        <end position="93"/>
    </location>
</feature>
<dbReference type="InterPro" id="IPR009057">
    <property type="entry name" value="Homeodomain-like_sf"/>
</dbReference>
<evidence type="ECO:0000256" key="1">
    <source>
        <dbReference type="ARBA" id="ARBA00003694"/>
    </source>
</evidence>
<dbReference type="SMART" id="SM00717">
    <property type="entry name" value="SANT"/>
    <property type="match status" value="1"/>
</dbReference>
<reference evidence="19" key="1">
    <citation type="submission" date="2020-11" db="EMBL/GenBank/DDBJ databases">
        <title>Gallus gallus (Chicken) genome, bGalGal1, GRCg7b, maternal haplotype autosomes + Z &amp; W.</title>
        <authorList>
            <person name="Warren W."/>
            <person name="Formenti G."/>
            <person name="Fedrigo O."/>
            <person name="Haase B."/>
            <person name="Mountcastle J."/>
            <person name="Balacco J."/>
            <person name="Tracey A."/>
            <person name="Schneider V."/>
            <person name="Okimoto R."/>
            <person name="Cheng H."/>
            <person name="Hawken R."/>
            <person name="Howe K."/>
            <person name="Jarvis E.D."/>
        </authorList>
    </citation>
    <scope>NUCLEOTIDE SEQUENCE [LARGE SCALE GENOMIC DNA]</scope>
    <source>
        <strain evidence="19">Broiler</strain>
    </source>
</reference>
<dbReference type="PANTHER" id="PTHR16124">
    <property type="entry name" value="MIS18-BINDING PROTEIN 1"/>
    <property type="match status" value="1"/>
</dbReference>
<feature type="compositionally biased region" description="Basic and acidic residues" evidence="17">
    <location>
        <begin position="791"/>
        <end position="804"/>
    </location>
</feature>
<dbReference type="Pfam" id="PF09133">
    <property type="entry name" value="SANTA"/>
    <property type="match status" value="1"/>
</dbReference>
<evidence type="ECO:0000256" key="17">
    <source>
        <dbReference type="SAM" id="MobiDB-lite"/>
    </source>
</evidence>
<evidence type="ECO:0000256" key="5">
    <source>
        <dbReference type="ARBA" id="ARBA00022499"/>
    </source>
</evidence>
<keyword evidence="9" id="KW-0832">Ubl conjugation</keyword>
<dbReference type="GeneID" id="423593"/>
<keyword evidence="6" id="KW-0597">Phosphoprotein</keyword>
<keyword evidence="7" id="KW-0132">Cell division</keyword>
<name>A0A8V0Z4U5_CHICK</name>
<dbReference type="GO" id="GO:0003677">
    <property type="term" value="F:DNA binding"/>
    <property type="evidence" value="ECO:0007669"/>
    <property type="project" value="UniProtKB-KW"/>
</dbReference>
<feature type="compositionally biased region" description="Basic and acidic residues" evidence="17">
    <location>
        <begin position="466"/>
        <end position="483"/>
    </location>
</feature>
<evidence type="ECO:0000256" key="16">
    <source>
        <dbReference type="ARBA" id="ARBA00079617"/>
    </source>
</evidence>
<evidence type="ECO:0000256" key="14">
    <source>
        <dbReference type="ARBA" id="ARBA00063953"/>
    </source>
</evidence>
<dbReference type="CTD" id="55320"/>
<accession>A0A8V0Z4U5</accession>
<keyword evidence="12" id="KW-0131">Cell cycle</keyword>
<evidence type="ECO:0000256" key="13">
    <source>
        <dbReference type="ARBA" id="ARBA00023328"/>
    </source>
</evidence>
<feature type="compositionally biased region" description="Basic and acidic residues" evidence="17">
    <location>
        <begin position="262"/>
        <end position="291"/>
    </location>
</feature>
<feature type="region of interest" description="Disordered" evidence="17">
    <location>
        <begin position="893"/>
        <end position="913"/>
    </location>
</feature>
<evidence type="ECO:0000256" key="10">
    <source>
        <dbReference type="ARBA" id="ARBA00023125"/>
    </source>
</evidence>
<organism evidence="19 20">
    <name type="scientific">Gallus gallus</name>
    <name type="common">Chicken</name>
    <dbReference type="NCBI Taxonomy" id="9031"/>
    <lineage>
        <taxon>Eukaryota</taxon>
        <taxon>Metazoa</taxon>
        <taxon>Chordata</taxon>
        <taxon>Craniata</taxon>
        <taxon>Vertebrata</taxon>
        <taxon>Euteleostomi</taxon>
        <taxon>Archelosauria</taxon>
        <taxon>Archosauria</taxon>
        <taxon>Dinosauria</taxon>
        <taxon>Saurischia</taxon>
        <taxon>Theropoda</taxon>
        <taxon>Coelurosauria</taxon>
        <taxon>Aves</taxon>
        <taxon>Neognathae</taxon>
        <taxon>Galloanserae</taxon>
        <taxon>Galliformes</taxon>
        <taxon>Phasianidae</taxon>
        <taxon>Phasianinae</taxon>
        <taxon>Gallus</taxon>
    </lineage>
</organism>
<dbReference type="Ensembl" id="ENSGALT00010043954.1">
    <property type="protein sequence ID" value="ENSGALP00010026141.1"/>
    <property type="gene ID" value="ENSGALG00010018189.1"/>
</dbReference>
<dbReference type="PROSITE" id="PS50090">
    <property type="entry name" value="MYB_LIKE"/>
    <property type="match status" value="1"/>
</dbReference>
<feature type="compositionally biased region" description="Polar residues" evidence="17">
    <location>
        <begin position="812"/>
        <end position="822"/>
    </location>
</feature>
<feature type="region of interest" description="Disordered" evidence="17">
    <location>
        <begin position="776"/>
        <end position="830"/>
    </location>
</feature>
<evidence type="ECO:0000256" key="8">
    <source>
        <dbReference type="ARBA" id="ARBA00022776"/>
    </source>
</evidence>
<dbReference type="FunFam" id="1.10.10.60:FF:000273">
    <property type="entry name" value="MIS18 binding protein 1"/>
    <property type="match status" value="1"/>
</dbReference>
<dbReference type="SMR" id="A0A8V0Z4U5"/>
<evidence type="ECO:0000256" key="6">
    <source>
        <dbReference type="ARBA" id="ARBA00022553"/>
    </source>
</evidence>
<reference evidence="19" key="2">
    <citation type="submission" date="2025-08" db="UniProtKB">
        <authorList>
            <consortium name="Ensembl"/>
        </authorList>
    </citation>
    <scope>IDENTIFICATION</scope>
    <source>
        <strain evidence="19">broiler</strain>
    </source>
</reference>
<dbReference type="CDD" id="cd00167">
    <property type="entry name" value="SANT"/>
    <property type="match status" value="1"/>
</dbReference>
<feature type="compositionally biased region" description="Low complexity" evidence="17">
    <location>
        <begin position="778"/>
        <end position="790"/>
    </location>
</feature>
<dbReference type="InterPro" id="IPR039110">
    <property type="entry name" value="KNL2-like"/>
</dbReference>
<keyword evidence="20" id="KW-1185">Reference proteome</keyword>
<dbReference type="Gene3D" id="1.10.10.60">
    <property type="entry name" value="Homeodomain-like"/>
    <property type="match status" value="1"/>
</dbReference>
<gene>
    <name evidence="19" type="primary">MIS18BP1</name>
</gene>
<proteinExistence type="predicted"/>
<evidence type="ECO:0000313" key="19">
    <source>
        <dbReference type="Ensembl" id="ENSGALP00010026141.1"/>
    </source>
</evidence>
<comment type="function">
    <text evidence="1">Required for recruitment of CENPA to centromeres and normal chromosome segregation during mitosis.</text>
</comment>
<dbReference type="OrthoDB" id="118550at2759"/>
<keyword evidence="8" id="KW-0498">Mitosis</keyword>
<keyword evidence="4" id="KW-0158">Chromosome</keyword>
<evidence type="ECO:0000256" key="2">
    <source>
        <dbReference type="ARBA" id="ARBA00004123"/>
    </source>
</evidence>
<feature type="compositionally biased region" description="Polar residues" evidence="17">
    <location>
        <begin position="731"/>
        <end position="755"/>
    </location>
</feature>
<evidence type="ECO:0000256" key="3">
    <source>
        <dbReference type="ARBA" id="ARBA00004584"/>
    </source>
</evidence>
<reference evidence="19" key="3">
    <citation type="submission" date="2025-09" db="UniProtKB">
        <authorList>
            <consortium name="Ensembl"/>
        </authorList>
    </citation>
    <scope>IDENTIFICATION</scope>
    <source>
        <strain evidence="19">broiler</strain>
    </source>
</reference>
<feature type="compositionally biased region" description="Basic and acidic residues" evidence="17">
    <location>
        <begin position="577"/>
        <end position="604"/>
    </location>
</feature>
<dbReference type="GO" id="GO:0051301">
    <property type="term" value="P:cell division"/>
    <property type="evidence" value="ECO:0007669"/>
    <property type="project" value="UniProtKB-KW"/>
</dbReference>
<keyword evidence="10" id="KW-0238">DNA-binding</keyword>
<dbReference type="GlyGen" id="A0A8V0Z4U5">
    <property type="glycosylation" value="1 site"/>
</dbReference>
<dbReference type="Proteomes" id="UP000000539">
    <property type="component" value="Chromosome 5"/>
</dbReference>
<protein>
    <recommendedName>
        <fullName evidence="15">Mis18-binding protein 1</fullName>
    </recommendedName>
    <alternativeName>
        <fullName evidence="16">Kinetochore-associated protein KNL-2 homolog</fullName>
    </alternativeName>
</protein>
<dbReference type="InterPro" id="IPR015216">
    <property type="entry name" value="SANTA"/>
</dbReference>
<evidence type="ECO:0000256" key="15">
    <source>
        <dbReference type="ARBA" id="ARBA00069467"/>
    </source>
</evidence>
<feature type="compositionally biased region" description="Polar residues" evidence="17">
    <location>
        <begin position="182"/>
        <end position="192"/>
    </location>
</feature>
<dbReference type="AlphaFoldDB" id="A0A8V0Z4U5"/>
<dbReference type="FunCoup" id="A0A8V0Z4U5">
    <property type="interactions" value="1636"/>
</dbReference>
<evidence type="ECO:0000256" key="7">
    <source>
        <dbReference type="ARBA" id="ARBA00022618"/>
    </source>
</evidence>
<sequence length="1088" mass="122174">MIATPRRGEMPFQAVFLSSIPAGTLTPLKDLRCRGNSALCPPARPAPGPVLQSTLLEGGAGAREPLEISEIRPGPGPPPPKRRAREPPAQQSPAAAFLRMKMKTRAGGGSDRILTPGGPGPRVAGGGQRRAAEPPRRELPCIRIPQNQAVKMLNVDPIVLESPQKFFLRVKQKLQQKQQQKDPTFSSPNKQNIRPPPAAEKPVVKSAFGELLPNAQTEHVATNKDNEDNFLVESMDADDEMSLNTVTSTVGFHSTPPDPGDQLERRCGNREAKRTELQQEKRRLQPGDQRAEHRAEKILETATQKPSQHFCNVVLSTPEACMPRKEKQKENCNGPLDKPQADQIAVAAEKEKRICLSSWRIKVMNGNTAICVEGKRKDMKDMLWHSNAVVERVAHNQVKTSSGNIYLLQGNIDSVSMRKEGFSYQFTKRFTSGFSKRWKEYVEEFLRGLRRKERKKKMGEDENEERDSVVDTDKVQSAEDSARNVRKRETRNTTYEVLSRKDEHTYQTPKHKPILNSSNGIYTRSGRLVKPPLSFWCGEREFVDRELNVTIQKGGTDYLSMMYSTENPKRKTSSLSKLKERKDSTKTVEEKTKGQDKGNSEEKRIKTKNKATSTGSREARCFISDDENDHASDINKIKVWLSNKETHLNTGDRNKRDYNSRNMGTRKEKTGKEYGEMATGQNMYSLRSAKKPFQGKPLTEEFSSKDGEEESSDYIQLTVKRKNKPFLPKEIQNSESSSTCERLQGSTSEVSSGLQADTRCTAASHTMQLRQRIPAFIESSDSSEGETSSGEEYHAKEKRSEVSNKKAKRDVCNTTKPSTGKPSESKGDKVHKTLDFFSKAADDWSQKELQKLHRAVASFPKHKNGFWVDVAMAVGSRSAEDCHWKYTEEQAKASKRPAVKKTTSGKPEQKDKAEPVAITAKVGTFKRKQQMRDFLDNLPKDDHDDVFTATPFQNRRVRLPTFLGSHDEEEDDDDDFALTNNPITPSSAVFPLAKTPQCEHISPGMLGPINRKDCDRHVFRMQKTQGCRSSWDNVKKQQAAALHGTPASSRTKSTFGKKVQQNPAVGKLFVAEAADTSEEEQEDSYFSV</sequence>
<evidence type="ECO:0000259" key="18">
    <source>
        <dbReference type="PROSITE" id="PS50090"/>
    </source>
</evidence>
<evidence type="ECO:0000313" key="20">
    <source>
        <dbReference type="Proteomes" id="UP000000539"/>
    </source>
</evidence>
<dbReference type="GO" id="GO:0000775">
    <property type="term" value="C:chromosome, centromeric region"/>
    <property type="evidence" value="ECO:0000318"/>
    <property type="project" value="GO_Central"/>
</dbReference>
<evidence type="ECO:0000256" key="4">
    <source>
        <dbReference type="ARBA" id="ARBA00022454"/>
    </source>
</evidence>
<comment type="subunit">
    <text evidence="14">Interacts with SP1. Interacts with MIS18A. Identified in a complex containing MIS18A, OIP5/MIS18B, MIS18BP1, RBBP7 and RBBP4. Interacts with KAT7/HBO1. Interacts (via N-terminus) with FLNA (via N-terminus).</text>
</comment>
<feature type="region of interest" description="Disordered" evidence="17">
    <location>
        <begin position="250"/>
        <end position="291"/>
    </location>
</feature>
<evidence type="ECO:0000256" key="11">
    <source>
        <dbReference type="ARBA" id="ARBA00023242"/>
    </source>
</evidence>
<feature type="domain" description="Myb-like" evidence="18">
    <location>
        <begin position="844"/>
        <end position="890"/>
    </location>
</feature>
<dbReference type="SUPFAM" id="SSF46689">
    <property type="entry name" value="Homeodomain-like"/>
    <property type="match status" value="1"/>
</dbReference>
<feature type="region of interest" description="Disordered" evidence="17">
    <location>
        <begin position="171"/>
        <end position="201"/>
    </location>
</feature>
<dbReference type="PANTHER" id="PTHR16124:SF3">
    <property type="entry name" value="MIS18-BINDING PROTEIN 1"/>
    <property type="match status" value="1"/>
</dbReference>
<keyword evidence="5" id="KW-1017">Isopeptide bond</keyword>
<feature type="region of interest" description="Disordered" evidence="17">
    <location>
        <begin position="1039"/>
        <end position="1058"/>
    </location>
</feature>
<feature type="region of interest" description="Disordered" evidence="17">
    <location>
        <begin position="454"/>
        <end position="489"/>
    </location>
</feature>
<keyword evidence="13" id="KW-0137">Centromere</keyword>
<evidence type="ECO:0000256" key="9">
    <source>
        <dbReference type="ARBA" id="ARBA00022843"/>
    </source>
</evidence>
<feature type="region of interest" description="Disordered" evidence="17">
    <location>
        <begin position="564"/>
        <end position="615"/>
    </location>
</feature>
<feature type="region of interest" description="Disordered" evidence="17">
    <location>
        <begin position="107"/>
        <end position="138"/>
    </location>
</feature>
<keyword evidence="11" id="KW-0539">Nucleus</keyword>
<comment type="subcellular location">
    <subcellularLocation>
        <location evidence="3">Chromosome</location>
        <location evidence="3">Centromere</location>
    </subcellularLocation>
    <subcellularLocation>
        <location evidence="2">Nucleus</location>
    </subcellularLocation>
</comment>
<evidence type="ECO:0000256" key="12">
    <source>
        <dbReference type="ARBA" id="ARBA00023306"/>
    </source>
</evidence>
<feature type="compositionally biased region" description="Polar residues" evidence="17">
    <location>
        <begin position="1046"/>
        <end position="1058"/>
    </location>
</feature>
<dbReference type="GeneTree" id="ENSGT00390000007395"/>